<organism evidence="2 3">
    <name type="scientific">Dysgonomonas hofstadii</name>
    <dbReference type="NCBI Taxonomy" id="637886"/>
    <lineage>
        <taxon>Bacteria</taxon>
        <taxon>Pseudomonadati</taxon>
        <taxon>Bacteroidota</taxon>
        <taxon>Bacteroidia</taxon>
        <taxon>Bacteroidales</taxon>
        <taxon>Dysgonomonadaceae</taxon>
        <taxon>Dysgonomonas</taxon>
    </lineage>
</organism>
<keyword evidence="3" id="KW-1185">Reference proteome</keyword>
<evidence type="ECO:0000256" key="1">
    <source>
        <dbReference type="SAM" id="SignalP"/>
    </source>
</evidence>
<evidence type="ECO:0008006" key="4">
    <source>
        <dbReference type="Google" id="ProtNLM"/>
    </source>
</evidence>
<feature type="signal peptide" evidence="1">
    <location>
        <begin position="1"/>
        <end position="21"/>
    </location>
</feature>
<evidence type="ECO:0000313" key="2">
    <source>
        <dbReference type="EMBL" id="MBB4037503.1"/>
    </source>
</evidence>
<dbReference type="RefSeq" id="WP_183308345.1">
    <property type="nucleotide sequence ID" value="NZ_JACIEP010000014.1"/>
</dbReference>
<proteinExistence type="predicted"/>
<feature type="chain" id="PRO_5032471862" description="Lipoprotein" evidence="1">
    <location>
        <begin position="22"/>
        <end position="214"/>
    </location>
</feature>
<dbReference type="Proteomes" id="UP000555103">
    <property type="component" value="Unassembled WGS sequence"/>
</dbReference>
<name>A0A840CZS4_9BACT</name>
<reference evidence="2 3" key="1">
    <citation type="submission" date="2020-08" db="EMBL/GenBank/DDBJ databases">
        <title>Genomic Encyclopedia of Type Strains, Phase IV (KMG-IV): sequencing the most valuable type-strain genomes for metagenomic binning, comparative biology and taxonomic classification.</title>
        <authorList>
            <person name="Goeker M."/>
        </authorList>
    </citation>
    <scope>NUCLEOTIDE SEQUENCE [LARGE SCALE GENOMIC DNA]</scope>
    <source>
        <strain evidence="2 3">DSM 104969</strain>
    </source>
</reference>
<gene>
    <name evidence="2" type="ORF">GGR21_003420</name>
</gene>
<protein>
    <recommendedName>
        <fullName evidence="4">Lipoprotein</fullName>
    </recommendedName>
</protein>
<comment type="caution">
    <text evidence="2">The sequence shown here is derived from an EMBL/GenBank/DDBJ whole genome shotgun (WGS) entry which is preliminary data.</text>
</comment>
<dbReference type="AlphaFoldDB" id="A0A840CZS4"/>
<keyword evidence="1" id="KW-0732">Signal</keyword>
<dbReference type="PROSITE" id="PS51257">
    <property type="entry name" value="PROKAR_LIPOPROTEIN"/>
    <property type="match status" value="1"/>
</dbReference>
<accession>A0A840CZS4</accession>
<sequence length="214" mass="24812">MMKHKYLILVSALLVSLLFSCAPKKSEPVTENKVDLIDISVNTNQPVREKYQPPFDMEKLKQGFADDATSTFLGNNSIKLYEKPKEKGFFGRYHLSKYYEKDKDMFVAGSLTVFNDTTPWLYDDMTDIFIELAVKYPGITIFNEIEIGSDISLVDKYLDKPFLKNDTLTVYKHGAIQMVALFKTKDGKIRWYKYGYYNEEVVNNIEKHIPLLLD</sequence>
<dbReference type="EMBL" id="JACIEP010000014">
    <property type="protein sequence ID" value="MBB4037503.1"/>
    <property type="molecule type" value="Genomic_DNA"/>
</dbReference>
<evidence type="ECO:0000313" key="3">
    <source>
        <dbReference type="Proteomes" id="UP000555103"/>
    </source>
</evidence>